<dbReference type="InterPro" id="IPR008256">
    <property type="entry name" value="Peptidase_S1B"/>
</dbReference>
<keyword evidence="8" id="KW-0482">Metalloprotease</keyword>
<dbReference type="GO" id="GO:0008237">
    <property type="term" value="F:metallopeptidase activity"/>
    <property type="evidence" value="ECO:0007669"/>
    <property type="project" value="UniProtKB-KW"/>
</dbReference>
<evidence type="ECO:0000256" key="2">
    <source>
        <dbReference type="ARBA" id="ARBA00022670"/>
    </source>
</evidence>
<keyword evidence="3 6" id="KW-0732">Signal</keyword>
<evidence type="ECO:0000256" key="5">
    <source>
        <dbReference type="ARBA" id="ARBA00022825"/>
    </source>
</evidence>
<name>A0A1M7YW15_9VIBR</name>
<keyword evidence="4 6" id="KW-0378">Hydrolase</keyword>
<evidence type="ECO:0000256" key="6">
    <source>
        <dbReference type="RuleBase" id="RU004296"/>
    </source>
</evidence>
<feature type="signal peptide" evidence="6">
    <location>
        <begin position="1"/>
        <end position="20"/>
    </location>
</feature>
<dbReference type="PROSITE" id="PS50240">
    <property type="entry name" value="TRYPSIN_DOM"/>
    <property type="match status" value="1"/>
</dbReference>
<organism evidence="8 9">
    <name type="scientific">Vibrio quintilis</name>
    <dbReference type="NCBI Taxonomy" id="1117707"/>
    <lineage>
        <taxon>Bacteria</taxon>
        <taxon>Pseudomonadati</taxon>
        <taxon>Pseudomonadota</taxon>
        <taxon>Gammaproteobacteria</taxon>
        <taxon>Vibrionales</taxon>
        <taxon>Vibrionaceae</taxon>
        <taxon>Vibrio</taxon>
    </lineage>
</organism>
<dbReference type="PANTHER" id="PTHR15462">
    <property type="entry name" value="SERINE PROTEASE"/>
    <property type="match status" value="1"/>
</dbReference>
<dbReference type="Proteomes" id="UP000184600">
    <property type="component" value="Unassembled WGS sequence"/>
</dbReference>
<dbReference type="Gene3D" id="2.40.10.10">
    <property type="entry name" value="Trypsin-like serine proteases"/>
    <property type="match status" value="2"/>
</dbReference>
<evidence type="ECO:0000256" key="1">
    <source>
        <dbReference type="ARBA" id="ARBA00008764"/>
    </source>
</evidence>
<feature type="chain" id="PRO_5011810572" description="Serine protease" evidence="6">
    <location>
        <begin position="21"/>
        <end position="328"/>
    </location>
</feature>
<dbReference type="EC" id="3.4.21.-" evidence="6"/>
<evidence type="ECO:0000313" key="8">
    <source>
        <dbReference type="EMBL" id="SHO56772.1"/>
    </source>
</evidence>
<protein>
    <recommendedName>
        <fullName evidence="6">Serine protease</fullName>
        <ecNumber evidence="6">3.4.21.-</ecNumber>
    </recommendedName>
</protein>
<keyword evidence="5 6" id="KW-0720">Serine protease</keyword>
<evidence type="ECO:0000259" key="7">
    <source>
        <dbReference type="PROSITE" id="PS50240"/>
    </source>
</evidence>
<dbReference type="PANTHER" id="PTHR15462:SF8">
    <property type="entry name" value="SERINE PROTEASE"/>
    <property type="match status" value="1"/>
</dbReference>
<dbReference type="STRING" id="1117707.VQ7734_02541"/>
<dbReference type="InterPro" id="IPR050966">
    <property type="entry name" value="Glutamyl_endopeptidase"/>
</dbReference>
<reference evidence="9" key="1">
    <citation type="submission" date="2016-12" db="EMBL/GenBank/DDBJ databases">
        <authorList>
            <person name="Rodrigo-Torres L."/>
            <person name="Arahal R.D."/>
            <person name="Lucena T."/>
        </authorList>
    </citation>
    <scope>NUCLEOTIDE SEQUENCE [LARGE SCALE GENOMIC DNA]</scope>
</reference>
<sequence length="328" mass="35171">MKKNMICLSIVSLFSFGVYANEVVQFTEMDQKANFIEGVNLIHGPESDNSVSGADSVAQRAQAMSAVAVNRDGTQYQARISEETLAAFEQAAQILHQQGLDDSLFYTPEKAATKAPLNGRKRDIQNVVIGSEDSRTRVNNTTSAPYKYIGRIAIGCTGTLIGEKYVLTAGHCVSNGSGSWYKELDFSAGQNGSSKPWGTTSWKTAVTTSAWLNSGDSNNDYALIVLDEAPNGGYASWGVYSGGSHEVTGYPGDKPFGTMWTDSGSTTAVSDYRICYTFDTAGGESGSAIRDSGNVIRGIHTTGSTSRNCGTRLTSSVYSTLKQWMSSY</sequence>
<dbReference type="EMBL" id="FRFG01000028">
    <property type="protein sequence ID" value="SHO56772.1"/>
    <property type="molecule type" value="Genomic_DNA"/>
</dbReference>
<dbReference type="AlphaFoldDB" id="A0A1M7YW15"/>
<dbReference type="SUPFAM" id="SSF50494">
    <property type="entry name" value="Trypsin-like serine proteases"/>
    <property type="match status" value="1"/>
</dbReference>
<dbReference type="InterPro" id="IPR043504">
    <property type="entry name" value="Peptidase_S1_PA_chymotrypsin"/>
</dbReference>
<dbReference type="PROSITE" id="PS00134">
    <property type="entry name" value="TRYPSIN_HIS"/>
    <property type="match status" value="1"/>
</dbReference>
<dbReference type="PRINTS" id="PR00839">
    <property type="entry name" value="V8PROTEASE"/>
</dbReference>
<keyword evidence="2 6" id="KW-0645">Protease</keyword>
<dbReference type="RefSeq" id="WP_073583085.1">
    <property type="nucleotide sequence ID" value="NZ_AP024897.1"/>
</dbReference>
<evidence type="ECO:0000313" key="9">
    <source>
        <dbReference type="Proteomes" id="UP000184600"/>
    </source>
</evidence>
<dbReference type="GO" id="GO:0004252">
    <property type="term" value="F:serine-type endopeptidase activity"/>
    <property type="evidence" value="ECO:0007669"/>
    <property type="project" value="InterPro"/>
</dbReference>
<accession>A0A1M7YW15</accession>
<keyword evidence="9" id="KW-1185">Reference proteome</keyword>
<dbReference type="InterPro" id="IPR001254">
    <property type="entry name" value="Trypsin_dom"/>
</dbReference>
<dbReference type="InterPro" id="IPR009003">
    <property type="entry name" value="Peptidase_S1_PA"/>
</dbReference>
<dbReference type="InterPro" id="IPR018114">
    <property type="entry name" value="TRYPSIN_HIS"/>
</dbReference>
<proteinExistence type="inferred from homology"/>
<evidence type="ECO:0000256" key="3">
    <source>
        <dbReference type="ARBA" id="ARBA00022729"/>
    </source>
</evidence>
<comment type="similarity">
    <text evidence="1 6">Belongs to the peptidase S1B family.</text>
</comment>
<evidence type="ECO:0000256" key="4">
    <source>
        <dbReference type="ARBA" id="ARBA00022801"/>
    </source>
</evidence>
<dbReference type="GO" id="GO:0006508">
    <property type="term" value="P:proteolysis"/>
    <property type="evidence" value="ECO:0007669"/>
    <property type="project" value="UniProtKB-KW"/>
</dbReference>
<gene>
    <name evidence="8" type="primary">mpr</name>
    <name evidence="8" type="ORF">VQ7734_02541</name>
</gene>
<dbReference type="OrthoDB" id="8392384at2"/>
<dbReference type="Pfam" id="PF00089">
    <property type="entry name" value="Trypsin"/>
    <property type="match status" value="1"/>
</dbReference>
<feature type="domain" description="Peptidase S1" evidence="7">
    <location>
        <begin position="128"/>
        <end position="328"/>
    </location>
</feature>